<proteinExistence type="predicted"/>
<dbReference type="RefSeq" id="WP_307322120.1">
    <property type="nucleotide sequence ID" value="NZ_JAUSUG010000002.1"/>
</dbReference>
<evidence type="ECO:0000313" key="2">
    <source>
        <dbReference type="Proteomes" id="UP001230005"/>
    </source>
</evidence>
<dbReference type="EMBL" id="JAUSUG010000002">
    <property type="protein sequence ID" value="MDQ0253455.1"/>
    <property type="molecule type" value="Genomic_DNA"/>
</dbReference>
<evidence type="ECO:0000313" key="1">
    <source>
        <dbReference type="EMBL" id="MDQ0253455.1"/>
    </source>
</evidence>
<comment type="caution">
    <text evidence="1">The sequence shown here is derived from an EMBL/GenBank/DDBJ whole genome shotgun (WGS) entry which is preliminary data.</text>
</comment>
<organism evidence="1 2">
    <name type="scientific">Evansella vedderi</name>
    <dbReference type="NCBI Taxonomy" id="38282"/>
    <lineage>
        <taxon>Bacteria</taxon>
        <taxon>Bacillati</taxon>
        <taxon>Bacillota</taxon>
        <taxon>Bacilli</taxon>
        <taxon>Bacillales</taxon>
        <taxon>Bacillaceae</taxon>
        <taxon>Evansella</taxon>
    </lineage>
</organism>
<keyword evidence="2" id="KW-1185">Reference proteome</keyword>
<sequence>MKRQTKIPKKIGLLTATFIFFLMAVGCGQGSGGSSIPESEWEVG</sequence>
<reference evidence="1 2" key="1">
    <citation type="submission" date="2023-07" db="EMBL/GenBank/DDBJ databases">
        <title>Genomic Encyclopedia of Type Strains, Phase IV (KMG-IV): sequencing the most valuable type-strain genomes for metagenomic binning, comparative biology and taxonomic classification.</title>
        <authorList>
            <person name="Goeker M."/>
        </authorList>
    </citation>
    <scope>NUCLEOTIDE SEQUENCE [LARGE SCALE GENOMIC DNA]</scope>
    <source>
        <strain evidence="1 2">DSM 9768</strain>
    </source>
</reference>
<protein>
    <submittedName>
        <fullName evidence="1">Uncharacterized protein</fullName>
    </submittedName>
</protein>
<dbReference type="Proteomes" id="UP001230005">
    <property type="component" value="Unassembled WGS sequence"/>
</dbReference>
<name>A0ABT9ZQE2_9BACI</name>
<accession>A0ABT9ZQE2</accession>
<gene>
    <name evidence="1" type="ORF">J2S74_000827</name>
</gene>
<dbReference type="PROSITE" id="PS51257">
    <property type="entry name" value="PROKAR_LIPOPROTEIN"/>
    <property type="match status" value="1"/>
</dbReference>